<dbReference type="GO" id="GO:0046872">
    <property type="term" value="F:metal ion binding"/>
    <property type="evidence" value="ECO:0007669"/>
    <property type="project" value="UniProtKB-UniRule"/>
</dbReference>
<feature type="transmembrane region" description="Helical" evidence="15">
    <location>
        <begin position="49"/>
        <end position="72"/>
    </location>
</feature>
<evidence type="ECO:0000256" key="4">
    <source>
        <dbReference type="ARBA" id="ARBA00017504"/>
    </source>
</evidence>
<keyword evidence="11 14" id="KW-0408">Iron</keyword>
<dbReference type="PIRSF" id="PIRSF004638">
    <property type="entry name" value="UCP004638"/>
    <property type="match status" value="1"/>
</dbReference>
<comment type="subcellular location">
    <subcellularLocation>
        <location evidence="1">Cell membrane</location>
        <topology evidence="1">Multi-pass membrane protein</topology>
    </subcellularLocation>
</comment>
<keyword evidence="17" id="KW-1185">Reference proteome</keyword>
<evidence type="ECO:0000256" key="14">
    <source>
        <dbReference type="PIRNR" id="PIRNR004638"/>
    </source>
</evidence>
<dbReference type="RefSeq" id="WP_244297490.1">
    <property type="nucleotide sequence ID" value="NZ_OBML01000005.1"/>
</dbReference>
<evidence type="ECO:0000256" key="7">
    <source>
        <dbReference type="ARBA" id="ARBA00022692"/>
    </source>
</evidence>
<dbReference type="InterPro" id="IPR005265">
    <property type="entry name" value="HemJ-like"/>
</dbReference>
<evidence type="ECO:0000256" key="3">
    <source>
        <dbReference type="ARBA" id="ARBA00006501"/>
    </source>
</evidence>
<keyword evidence="7 15" id="KW-0812">Transmembrane</keyword>
<evidence type="ECO:0000256" key="9">
    <source>
        <dbReference type="ARBA" id="ARBA00022989"/>
    </source>
</evidence>
<feature type="transmembrane region" description="Helical" evidence="15">
    <location>
        <begin position="6"/>
        <end position="29"/>
    </location>
</feature>
<dbReference type="PANTHER" id="PTHR40255">
    <property type="entry name" value="UPF0093 MEMBRANE PROTEIN SLR1790"/>
    <property type="match status" value="1"/>
</dbReference>
<evidence type="ECO:0000256" key="10">
    <source>
        <dbReference type="ARBA" id="ARBA00023002"/>
    </source>
</evidence>
<keyword evidence="12 14" id="KW-0472">Membrane</keyword>
<keyword evidence="6 14" id="KW-0349">Heme</keyword>
<keyword evidence="5 14" id="KW-1003">Cell membrane</keyword>
<dbReference type="STRING" id="538381.GCA_001696535_02103"/>
<proteinExistence type="inferred from homology"/>
<name>A0A285SGL8_9HYPH</name>
<evidence type="ECO:0000313" key="17">
    <source>
        <dbReference type="Proteomes" id="UP000219331"/>
    </source>
</evidence>
<dbReference type="AlphaFoldDB" id="A0A285SGL8"/>
<dbReference type="Proteomes" id="UP000219331">
    <property type="component" value="Unassembled WGS sequence"/>
</dbReference>
<evidence type="ECO:0000256" key="11">
    <source>
        <dbReference type="ARBA" id="ARBA00023004"/>
    </source>
</evidence>
<dbReference type="GO" id="GO:0005886">
    <property type="term" value="C:plasma membrane"/>
    <property type="evidence" value="ECO:0007669"/>
    <property type="project" value="UniProtKB-SubCell"/>
</dbReference>
<feature type="transmembrane region" description="Helical" evidence="15">
    <location>
        <begin position="117"/>
        <end position="136"/>
    </location>
</feature>
<comment type="cofactor">
    <cofactor evidence="14">
        <name>heme b</name>
        <dbReference type="ChEBI" id="CHEBI:60344"/>
    </cofactor>
    <text evidence="14">Binds 1 heme b (iron(II)-protoporphyrin IX) group per subunit.</text>
</comment>
<keyword evidence="9 15" id="KW-1133">Transmembrane helix</keyword>
<dbReference type="GO" id="GO:0070818">
    <property type="term" value="F:protoporphyrinogen oxidase activity"/>
    <property type="evidence" value="ECO:0007669"/>
    <property type="project" value="UniProtKB-UniRule"/>
</dbReference>
<evidence type="ECO:0000256" key="8">
    <source>
        <dbReference type="ARBA" id="ARBA00022723"/>
    </source>
</evidence>
<keyword evidence="8 14" id="KW-0479">Metal-binding</keyword>
<gene>
    <name evidence="16" type="ORF">SAMN05421512_105187</name>
</gene>
<keyword evidence="10" id="KW-0560">Oxidoreductase</keyword>
<protein>
    <recommendedName>
        <fullName evidence="4 14">Protoporphyrinogen IX oxidase</fullName>
        <ecNumber evidence="14">1.3.99.-</ecNumber>
    </recommendedName>
</protein>
<comment type="similarity">
    <text evidence="3 14">Belongs to the HemJ family.</text>
</comment>
<reference evidence="16 17" key="1">
    <citation type="submission" date="2017-08" db="EMBL/GenBank/DDBJ databases">
        <authorList>
            <person name="de Groot N.N."/>
        </authorList>
    </citation>
    <scope>NUCLEOTIDE SEQUENCE [LARGE SCALE GENOMIC DNA]</scope>
    <source>
        <strain evidence="16 17">USBA 352</strain>
    </source>
</reference>
<dbReference type="PANTHER" id="PTHR40255:SF1">
    <property type="entry name" value="PROTOPORPHYRINOGEN IX OXIDASE"/>
    <property type="match status" value="1"/>
</dbReference>
<dbReference type="EMBL" id="OBML01000005">
    <property type="protein sequence ID" value="SOC06739.1"/>
    <property type="molecule type" value="Genomic_DNA"/>
</dbReference>
<organism evidence="16 17">
    <name type="scientific">Stappia indica</name>
    <dbReference type="NCBI Taxonomy" id="538381"/>
    <lineage>
        <taxon>Bacteria</taxon>
        <taxon>Pseudomonadati</taxon>
        <taxon>Pseudomonadota</taxon>
        <taxon>Alphaproteobacteria</taxon>
        <taxon>Hyphomicrobiales</taxon>
        <taxon>Stappiaceae</taxon>
        <taxon>Stappia</taxon>
    </lineage>
</organism>
<dbReference type="UniPathway" id="UPA00251">
    <property type="reaction ID" value="UER00324"/>
</dbReference>
<evidence type="ECO:0000256" key="15">
    <source>
        <dbReference type="SAM" id="Phobius"/>
    </source>
</evidence>
<dbReference type="EC" id="1.3.99.-" evidence="14"/>
<evidence type="ECO:0000256" key="1">
    <source>
        <dbReference type="ARBA" id="ARBA00004651"/>
    </source>
</evidence>
<feature type="transmembrane region" description="Helical" evidence="15">
    <location>
        <begin position="84"/>
        <end position="105"/>
    </location>
</feature>
<comment type="catalytic activity">
    <reaction evidence="13 14">
        <text>protoporphyrinogen IX + 3 A = protoporphyrin IX + 3 AH2</text>
        <dbReference type="Rhea" id="RHEA:62000"/>
        <dbReference type="ChEBI" id="CHEBI:13193"/>
        <dbReference type="ChEBI" id="CHEBI:17499"/>
        <dbReference type="ChEBI" id="CHEBI:57306"/>
        <dbReference type="ChEBI" id="CHEBI:57307"/>
    </reaction>
</comment>
<evidence type="ECO:0000256" key="5">
    <source>
        <dbReference type="ARBA" id="ARBA00022475"/>
    </source>
</evidence>
<evidence type="ECO:0000256" key="13">
    <source>
        <dbReference type="ARBA" id="ARBA00048390"/>
    </source>
</evidence>
<comment type="pathway">
    <text evidence="2 14">Porphyrin-containing compound metabolism; protoporphyrin-IX biosynthesis; protoporphyrin-IX from protoporphyrinogen-IX: step 1/1.</text>
</comment>
<sequence>MLMLWVKGLHIAAIAVWVAGLVCLPGLYLRRARVGHDAAFHSLHATVRYLYVGIVSPAAFIAVGSGTALIFLQQAFAPWFQLKLAFVGVLVVLHILTGAVVIGLFRRGGEYSLSRGLVAMTAVITTAAAILVVVLAKPDLQGLLPQALSEPGALKRLVGDFNPFRR</sequence>
<dbReference type="Pfam" id="PF03653">
    <property type="entry name" value="UPF0093"/>
    <property type="match status" value="1"/>
</dbReference>
<evidence type="ECO:0000256" key="6">
    <source>
        <dbReference type="ARBA" id="ARBA00022617"/>
    </source>
</evidence>
<comment type="function">
    <text evidence="14">Catalyzes the oxidation of protoporphyrinogen IX to protoporphyrin IX.</text>
</comment>
<evidence type="ECO:0000256" key="2">
    <source>
        <dbReference type="ARBA" id="ARBA00005073"/>
    </source>
</evidence>
<evidence type="ECO:0000313" key="16">
    <source>
        <dbReference type="EMBL" id="SOC06739.1"/>
    </source>
</evidence>
<dbReference type="GO" id="GO:0006782">
    <property type="term" value="P:protoporphyrinogen IX biosynthetic process"/>
    <property type="evidence" value="ECO:0007669"/>
    <property type="project" value="UniProtKB-UniRule"/>
</dbReference>
<accession>A0A285SGL8</accession>
<evidence type="ECO:0000256" key="12">
    <source>
        <dbReference type="ARBA" id="ARBA00023136"/>
    </source>
</evidence>